<keyword evidence="3" id="KW-1185">Reference proteome</keyword>
<protein>
    <submittedName>
        <fullName evidence="2">Uncharacterized protein</fullName>
    </submittedName>
</protein>
<evidence type="ECO:0000256" key="1">
    <source>
        <dbReference type="SAM" id="MobiDB-lite"/>
    </source>
</evidence>
<sequence length="94" mass="9656">MTAAVSVVSAALTAPDRRAAQAPVTPSTAHRSRIAIGNDADSSLDRARGVGFTVRMPRRTATAPSGGRACPGTVLTQRRVIDHGIVNSAGCRSC</sequence>
<evidence type="ECO:0000313" key="2">
    <source>
        <dbReference type="EMBL" id="SDH21184.1"/>
    </source>
</evidence>
<proteinExistence type="predicted"/>
<name>A0A1G8AJN2_PSEOR</name>
<dbReference type="AlphaFoldDB" id="A0A1G8AJN2"/>
<dbReference type="STRING" id="366584.SAMN05216377_12067"/>
<reference evidence="2 3" key="1">
    <citation type="submission" date="2016-10" db="EMBL/GenBank/DDBJ databases">
        <authorList>
            <person name="de Groot N.N."/>
        </authorList>
    </citation>
    <scope>NUCLEOTIDE SEQUENCE [LARGE SCALE GENOMIC DNA]</scope>
    <source>
        <strain evidence="2 3">CGMCC 4.3143</strain>
    </source>
</reference>
<dbReference type="Proteomes" id="UP000198967">
    <property type="component" value="Unassembled WGS sequence"/>
</dbReference>
<accession>A0A1G8AJN2</accession>
<gene>
    <name evidence="2" type="ORF">SAMN05216377_12067</name>
</gene>
<evidence type="ECO:0000313" key="3">
    <source>
        <dbReference type="Proteomes" id="UP000198967"/>
    </source>
</evidence>
<dbReference type="EMBL" id="FNBE01000020">
    <property type="protein sequence ID" value="SDH21184.1"/>
    <property type="molecule type" value="Genomic_DNA"/>
</dbReference>
<organism evidence="2 3">
    <name type="scientific">Pseudonocardia oroxyli</name>
    <dbReference type="NCBI Taxonomy" id="366584"/>
    <lineage>
        <taxon>Bacteria</taxon>
        <taxon>Bacillati</taxon>
        <taxon>Actinomycetota</taxon>
        <taxon>Actinomycetes</taxon>
        <taxon>Pseudonocardiales</taxon>
        <taxon>Pseudonocardiaceae</taxon>
        <taxon>Pseudonocardia</taxon>
    </lineage>
</organism>
<feature type="region of interest" description="Disordered" evidence="1">
    <location>
        <begin position="16"/>
        <end position="40"/>
    </location>
</feature>